<evidence type="ECO:0000313" key="2">
    <source>
        <dbReference type="EMBL" id="AJY74291.1"/>
    </source>
</evidence>
<dbReference type="EMBL" id="CP011058">
    <property type="protein sequence ID" value="AJY74291.1"/>
    <property type="molecule type" value="Genomic_DNA"/>
</dbReference>
<dbReference type="PATRIC" id="fig|1126833.4.peg.1410"/>
<protein>
    <recommendedName>
        <fullName evidence="1">Abortive phage infection protein C-terminal domain-containing protein</fullName>
    </recommendedName>
</protein>
<organism evidence="2 3">
    <name type="scientific">Paenibacillus beijingensis</name>
    <dbReference type="NCBI Taxonomy" id="1126833"/>
    <lineage>
        <taxon>Bacteria</taxon>
        <taxon>Bacillati</taxon>
        <taxon>Bacillota</taxon>
        <taxon>Bacilli</taxon>
        <taxon>Bacillales</taxon>
        <taxon>Paenibacillaceae</taxon>
        <taxon>Paenibacillus</taxon>
    </lineage>
</organism>
<feature type="domain" description="Abortive phage infection protein C-terminal" evidence="1">
    <location>
        <begin position="260"/>
        <end position="553"/>
    </location>
</feature>
<name>A0A0D5NGA6_9BACL</name>
<reference evidence="3" key="2">
    <citation type="submission" date="2015-03" db="EMBL/GenBank/DDBJ databases">
        <title>Genome sequence of Paenibacillus beijingensis strain DSM 24997T.</title>
        <authorList>
            <person name="Kwak Y."/>
            <person name="Shin J.-H."/>
        </authorList>
    </citation>
    <scope>NUCLEOTIDE SEQUENCE [LARGE SCALE GENOMIC DNA]</scope>
    <source>
        <strain evidence="3">DSM 24997</strain>
    </source>
</reference>
<dbReference type="RefSeq" id="WP_045669727.1">
    <property type="nucleotide sequence ID" value="NZ_CP011058.1"/>
</dbReference>
<dbReference type="AlphaFoldDB" id="A0A0D5NGA6"/>
<proteinExistence type="predicted"/>
<sequence>MDLITGRYFEKFLTEFGISGGLSERNFEKFINYSVLFPKNISNFNLSSVSTGDGGDCAIDGLAIVLNNKYISTLGELEDILGSGMEFSVEMYFIQSKTSDKFEGKEMLQFGNGVLDVFKIGDGVTKVRNEKIKEKCKMIQMLLDNYDSFSSTPRCYLYYVTTGIWADDLNLLSDKEKIISDIKQLELFEENIEFYTYGSKEIRKQYELTKLQNSATFELKEKIELPYMDGVKESYLAILPVKEYLKLIGDEQNKITKGIFELNVRDFNGIQNNRVNQEIINTINSDNKNYFGLMNNGITIVGKSLSKGKGLYTIKNFYVVNGCQTSNILHLSSEQLDNSMWVAVKIVITDNDTIIKNIVKATNNQTEVQEIQLLSMTEYQELLESYFISYGGSYNLYYERRSGQYNYNGNIDKSKIVNPEMQMRAFASVFLDSPHRASRFYGSLKDDIEKDDGKDISKGIFVTGQQPIIYYTSALLLHIIDNYFNNDKIEDKYSKFRYHLLYIISKIVWKDERRPQLNSKKIEDYCNMLINTIVDKEQFDMLLQKALTIIDKVIINLDDQEANKSASVVNSLLMYIELGVTNQQLKLTVSFLNGMDDLLAPFFNMKIDGDLRYNFIDRLDDLIRRLRNYHVKARVEELEEIRESVDIESRDSRRDYATDVYQKIYGMCKRFRTTIEQSKKYTKQQA</sequence>
<keyword evidence="3" id="KW-1185">Reference proteome</keyword>
<evidence type="ECO:0000313" key="3">
    <source>
        <dbReference type="Proteomes" id="UP000032633"/>
    </source>
</evidence>
<accession>A0A0D5NGA6</accession>
<gene>
    <name evidence="2" type="ORF">VN24_06480</name>
</gene>
<dbReference type="KEGG" id="pbj:VN24_06480"/>
<dbReference type="OrthoDB" id="9806213at2"/>
<dbReference type="Pfam" id="PF10592">
    <property type="entry name" value="AIPR"/>
    <property type="match status" value="1"/>
</dbReference>
<reference evidence="2 3" key="1">
    <citation type="journal article" date="2015" name="J. Biotechnol.">
        <title>Complete genome sequence of Paenibacillus beijingensis 7188(T) (=DSM 24997(T)), a novel rhizobacterium from jujube garden soil.</title>
        <authorList>
            <person name="Kwak Y."/>
            <person name="Shin J.H."/>
        </authorList>
    </citation>
    <scope>NUCLEOTIDE SEQUENCE [LARGE SCALE GENOMIC DNA]</scope>
    <source>
        <strain evidence="2 3">DSM 24997</strain>
    </source>
</reference>
<dbReference type="HOGENOM" id="CLU_026290_2_0_9"/>
<dbReference type="STRING" id="1126833.VN24_06480"/>
<evidence type="ECO:0000259" key="1">
    <source>
        <dbReference type="Pfam" id="PF10592"/>
    </source>
</evidence>
<dbReference type="Proteomes" id="UP000032633">
    <property type="component" value="Chromosome"/>
</dbReference>
<dbReference type="InterPro" id="IPR018891">
    <property type="entry name" value="AIPR_C"/>
</dbReference>